<proteinExistence type="inferred from homology"/>
<evidence type="ECO:0000256" key="2">
    <source>
        <dbReference type="HAMAP-Rule" id="MF_01074"/>
    </source>
</evidence>
<reference evidence="3 4" key="2">
    <citation type="submission" date="2020-03" db="EMBL/GenBank/DDBJ databases">
        <authorList>
            <person name="Ichikawa N."/>
            <person name="Kimura A."/>
            <person name="Kitahashi Y."/>
            <person name="Uohara A."/>
        </authorList>
    </citation>
    <scope>NUCLEOTIDE SEQUENCE [LARGE SCALE GENOMIC DNA]</scope>
    <source>
        <strain evidence="3 4">NBRC 107702</strain>
    </source>
</reference>
<dbReference type="GO" id="GO:0051604">
    <property type="term" value="P:protein maturation"/>
    <property type="evidence" value="ECO:0007669"/>
    <property type="project" value="UniProtKB-UniRule"/>
</dbReference>
<keyword evidence="1 2" id="KW-0533">Nickel</keyword>
<dbReference type="PANTHER" id="PTHR36566:SF1">
    <property type="entry name" value="PYRIDINIUM-3,5-BISTHIOCARBOXYLIC ACID MONONUCLEOTIDE NICKEL INSERTION PROTEIN"/>
    <property type="match status" value="1"/>
</dbReference>
<reference evidence="3 4" key="1">
    <citation type="submission" date="2020-03" db="EMBL/GenBank/DDBJ databases">
        <title>Whole genome shotgun sequence of Phytohabitans flavus NBRC 107702.</title>
        <authorList>
            <person name="Komaki H."/>
            <person name="Tamura T."/>
        </authorList>
    </citation>
    <scope>NUCLEOTIDE SEQUENCE [LARGE SCALE GENOMIC DNA]</scope>
    <source>
        <strain evidence="3 4">NBRC 107702</strain>
    </source>
</reference>
<dbReference type="HAMAP" id="MF_01074">
    <property type="entry name" value="LarC"/>
    <property type="match status" value="1"/>
</dbReference>
<dbReference type="NCBIfam" id="TIGR00299">
    <property type="entry name" value="nickel pincer cofactor biosynthesis protein LarC"/>
    <property type="match status" value="1"/>
</dbReference>
<comment type="catalytic activity">
    <reaction evidence="2">
        <text>Ni(II)-pyridinium-3,5-bisthiocarboxylate mononucleotide = pyridinium-3,5-bisthiocarboxylate mononucleotide + Ni(2+)</text>
        <dbReference type="Rhea" id="RHEA:54784"/>
        <dbReference type="ChEBI" id="CHEBI:49786"/>
        <dbReference type="ChEBI" id="CHEBI:137372"/>
        <dbReference type="ChEBI" id="CHEBI:137373"/>
        <dbReference type="EC" id="4.99.1.12"/>
    </reaction>
</comment>
<comment type="similarity">
    <text evidence="2">Belongs to the LarC family.</text>
</comment>
<dbReference type="GO" id="GO:0016829">
    <property type="term" value="F:lyase activity"/>
    <property type="evidence" value="ECO:0007669"/>
    <property type="project" value="UniProtKB-UniRule"/>
</dbReference>
<dbReference type="Pfam" id="PF01969">
    <property type="entry name" value="Ni_insertion"/>
    <property type="match status" value="1"/>
</dbReference>
<organism evidence="3 4">
    <name type="scientific">Phytohabitans flavus</name>
    <dbReference type="NCBI Taxonomy" id="1076124"/>
    <lineage>
        <taxon>Bacteria</taxon>
        <taxon>Bacillati</taxon>
        <taxon>Actinomycetota</taxon>
        <taxon>Actinomycetes</taxon>
        <taxon>Micromonosporales</taxon>
        <taxon>Micromonosporaceae</taxon>
    </lineage>
</organism>
<evidence type="ECO:0000256" key="1">
    <source>
        <dbReference type="ARBA" id="ARBA00022596"/>
    </source>
</evidence>
<dbReference type="Gene3D" id="3.30.70.1380">
    <property type="entry name" value="Transcriptional regulatory protein pf0864 domain like"/>
    <property type="match status" value="1"/>
</dbReference>
<dbReference type="AlphaFoldDB" id="A0A6F8XU48"/>
<dbReference type="Gene3D" id="3.10.20.300">
    <property type="entry name" value="mk0293 like domain"/>
    <property type="match status" value="1"/>
</dbReference>
<evidence type="ECO:0000313" key="3">
    <source>
        <dbReference type="EMBL" id="BCB77340.1"/>
    </source>
</evidence>
<gene>
    <name evidence="2" type="primary">larC</name>
    <name evidence="3" type="ORF">Pflav_037500</name>
</gene>
<accession>A0A6F8XU48</accession>
<dbReference type="InterPro" id="IPR002822">
    <property type="entry name" value="Ni_insertion"/>
</dbReference>
<sequence>MRRSLWVDASNGAAGDMLLAALLDAGASLDVVRAGLATLDLPISVEVSPVRRHGFRASHVRVGAPATDVHRGLSDVLAVLSRLSGPPREFAVAVFTRLGEAEARVHGSTVDEVHFHEVGALDAIADVAGCALALHDLGLLDDAVRVVSPVAVGSGTVRTAHGPLPVPGPAVAELLTVAGAPIAAHTATMELCTPTGAALLTTLVTAWGPPPAMTPSSVGVGAGTADPPGHANVLRVLVGTAASTSDGAADWIEAELFQVEATVDDLDPRVWPDLLEELRSIGAADAWCVPALMRKGRPGQVLTVLADAPRVDLVCRVVFTWTTTLGVRVHPVSRRALRRDTLTVPVAGGEVRVKRAFLGDEVVTAQPEYDDALSAARTTGIPVTTVLDAARAAATDADRPAPEAAPRH</sequence>
<name>A0A6F8XU48_9ACTN</name>
<dbReference type="EC" id="4.99.1.12" evidence="2"/>
<keyword evidence="4" id="KW-1185">Reference proteome</keyword>
<dbReference type="Proteomes" id="UP000502508">
    <property type="component" value="Chromosome"/>
</dbReference>
<dbReference type="PANTHER" id="PTHR36566">
    <property type="entry name" value="NICKEL INSERTION PROTEIN-RELATED"/>
    <property type="match status" value="1"/>
</dbReference>
<dbReference type="GO" id="GO:0016151">
    <property type="term" value="F:nickel cation binding"/>
    <property type="evidence" value="ECO:0007669"/>
    <property type="project" value="UniProtKB-UniRule"/>
</dbReference>
<dbReference type="KEGG" id="pfla:Pflav_037500"/>
<evidence type="ECO:0000313" key="4">
    <source>
        <dbReference type="Proteomes" id="UP000502508"/>
    </source>
</evidence>
<protein>
    <recommendedName>
        <fullName evidence="2">Pyridinium-3,5-bisthiocarboxylic acid mononucleotide nickel insertion protein</fullName>
        <shortName evidence="2">P2TMN nickel insertion protein</shortName>
        <ecNumber evidence="2">4.99.1.12</ecNumber>
    </recommendedName>
    <alternativeName>
        <fullName evidence="2">Nickel-pincer cofactor biosynthesis protein LarC</fullName>
    </alternativeName>
</protein>
<comment type="function">
    <text evidence="2">Involved in the biosynthesis of a nickel-pincer cofactor ((SCS)Ni(II) pincer complex). Binds Ni(2+), and functions in nickel delivery to pyridinium-3,5-bisthiocarboxylic acid mononucleotide (P2TMN), to form the mature cofactor. Is thus probably required for the activation of nickel-pincer cofactor-dependent enzymes.</text>
</comment>
<keyword evidence="2" id="KW-0456">Lyase</keyword>
<dbReference type="EMBL" id="AP022870">
    <property type="protein sequence ID" value="BCB77340.1"/>
    <property type="molecule type" value="Genomic_DNA"/>
</dbReference>